<sequence length="294" mass="30017">MKFAAIIATSALVASASASAATSASSALSYPEYLVKSSIASLVANDASVNNATDSSNDSKFKPLIVGGTEVPVGQKLWTAGLRETATGSDFCGGTLITPKHVLTAAHCYGTIKYIAVGTHYVSGDKDGERIQVAKQTRHPEYDSKTNSNDFLILELAEASTVTPIKLKSVEPAVGATATVNGWGTTSSGGSQPSGMRQVNVDVVSDSACAQALDIDPATMLCAGGKANKDSCQGDSGGPLTVQEDSEDVLVGVVSWGNGCGLAGFPGVYAQVSAAKSWIDSVLKSSGESATWVV</sequence>
<dbReference type="InterPro" id="IPR009003">
    <property type="entry name" value="Peptidase_S1_PA"/>
</dbReference>
<dbReference type="PANTHER" id="PTHR24276">
    <property type="entry name" value="POLYSERASE-RELATED"/>
    <property type="match status" value="1"/>
</dbReference>
<dbReference type="GO" id="GO:0006508">
    <property type="term" value="P:proteolysis"/>
    <property type="evidence" value="ECO:0007669"/>
    <property type="project" value="UniProtKB-KW"/>
</dbReference>
<dbReference type="InterPro" id="IPR018114">
    <property type="entry name" value="TRYPSIN_HIS"/>
</dbReference>
<dbReference type="Proteomes" id="UP000794436">
    <property type="component" value="Unassembled WGS sequence"/>
</dbReference>
<feature type="domain" description="Peptidase S1" evidence="8">
    <location>
        <begin position="65"/>
        <end position="284"/>
    </location>
</feature>
<evidence type="ECO:0000256" key="5">
    <source>
        <dbReference type="ARBA" id="ARBA00023180"/>
    </source>
</evidence>
<evidence type="ECO:0000256" key="4">
    <source>
        <dbReference type="ARBA" id="ARBA00023157"/>
    </source>
</evidence>
<dbReference type="InterPro" id="IPR050430">
    <property type="entry name" value="Peptidase_S1"/>
</dbReference>
<dbReference type="PRINTS" id="PR00722">
    <property type="entry name" value="CHYMOTRYPSIN"/>
</dbReference>
<keyword evidence="4" id="KW-1015">Disulfide bond</keyword>
<name>A0A8K1C3F3_PYTOL</name>
<evidence type="ECO:0000256" key="7">
    <source>
        <dbReference type="SAM" id="SignalP"/>
    </source>
</evidence>
<keyword evidence="2 7" id="KW-0732">Signal</keyword>
<evidence type="ECO:0000256" key="6">
    <source>
        <dbReference type="RuleBase" id="RU363034"/>
    </source>
</evidence>
<evidence type="ECO:0000259" key="8">
    <source>
        <dbReference type="PROSITE" id="PS50240"/>
    </source>
</evidence>
<evidence type="ECO:0000256" key="2">
    <source>
        <dbReference type="ARBA" id="ARBA00022729"/>
    </source>
</evidence>
<dbReference type="InterPro" id="IPR001254">
    <property type="entry name" value="Trypsin_dom"/>
</dbReference>
<dbReference type="SUPFAM" id="SSF50494">
    <property type="entry name" value="Trypsin-like serine proteases"/>
    <property type="match status" value="1"/>
</dbReference>
<dbReference type="GO" id="GO:0004252">
    <property type="term" value="F:serine-type endopeptidase activity"/>
    <property type="evidence" value="ECO:0007669"/>
    <property type="project" value="InterPro"/>
</dbReference>
<reference evidence="9" key="1">
    <citation type="submission" date="2019-03" db="EMBL/GenBank/DDBJ databases">
        <title>Long read genome sequence of the mycoparasitic Pythium oligandrum ATCC 38472 isolated from sugarbeet rhizosphere.</title>
        <authorList>
            <person name="Gaulin E."/>
        </authorList>
    </citation>
    <scope>NUCLEOTIDE SEQUENCE</scope>
    <source>
        <strain evidence="9">ATCC 38472_TT</strain>
    </source>
</reference>
<evidence type="ECO:0000256" key="3">
    <source>
        <dbReference type="ARBA" id="ARBA00023026"/>
    </source>
</evidence>
<dbReference type="AlphaFoldDB" id="A0A8K1C3F3"/>
<protein>
    <recommendedName>
        <fullName evidence="8">Peptidase S1 domain-containing protein</fullName>
    </recommendedName>
</protein>
<dbReference type="OrthoDB" id="10051896at2759"/>
<dbReference type="PROSITE" id="PS00135">
    <property type="entry name" value="TRYPSIN_SER"/>
    <property type="match status" value="1"/>
</dbReference>
<keyword evidence="10" id="KW-1185">Reference proteome</keyword>
<feature type="signal peptide" evidence="7">
    <location>
        <begin position="1"/>
        <end position="20"/>
    </location>
</feature>
<evidence type="ECO:0000256" key="1">
    <source>
        <dbReference type="ARBA" id="ARBA00007664"/>
    </source>
</evidence>
<organism evidence="9 10">
    <name type="scientific">Pythium oligandrum</name>
    <name type="common">Mycoparasitic fungus</name>
    <dbReference type="NCBI Taxonomy" id="41045"/>
    <lineage>
        <taxon>Eukaryota</taxon>
        <taxon>Sar</taxon>
        <taxon>Stramenopiles</taxon>
        <taxon>Oomycota</taxon>
        <taxon>Peronosporomycetes</taxon>
        <taxon>Pythiales</taxon>
        <taxon>Pythiaceae</taxon>
        <taxon>Pythium</taxon>
    </lineage>
</organism>
<dbReference type="PANTHER" id="PTHR24276:SF98">
    <property type="entry name" value="FI18310P1-RELATED"/>
    <property type="match status" value="1"/>
</dbReference>
<keyword evidence="6" id="KW-0720">Serine protease</keyword>
<keyword evidence="3" id="KW-0843">Virulence</keyword>
<dbReference type="SMART" id="SM00020">
    <property type="entry name" value="Tryp_SPc"/>
    <property type="match status" value="1"/>
</dbReference>
<evidence type="ECO:0000313" key="10">
    <source>
        <dbReference type="Proteomes" id="UP000794436"/>
    </source>
</evidence>
<keyword evidence="6" id="KW-0645">Protease</keyword>
<dbReference type="PROSITE" id="PS50240">
    <property type="entry name" value="TRYPSIN_DOM"/>
    <property type="match status" value="1"/>
</dbReference>
<dbReference type="Gene3D" id="2.40.10.10">
    <property type="entry name" value="Trypsin-like serine proteases"/>
    <property type="match status" value="1"/>
</dbReference>
<dbReference type="FunFam" id="2.40.10.10:FF:000002">
    <property type="entry name" value="Transmembrane protease serine"/>
    <property type="match status" value="1"/>
</dbReference>
<proteinExistence type="inferred from homology"/>
<dbReference type="Pfam" id="PF00089">
    <property type="entry name" value="Trypsin"/>
    <property type="match status" value="1"/>
</dbReference>
<keyword evidence="6" id="KW-0378">Hydrolase</keyword>
<accession>A0A8K1C3F3</accession>
<dbReference type="PROSITE" id="PS00134">
    <property type="entry name" value="TRYPSIN_HIS"/>
    <property type="match status" value="1"/>
</dbReference>
<comment type="similarity">
    <text evidence="1">Belongs to the peptidase S1 family.</text>
</comment>
<comment type="caution">
    <text evidence="9">The sequence shown here is derived from an EMBL/GenBank/DDBJ whole genome shotgun (WGS) entry which is preliminary data.</text>
</comment>
<dbReference type="InterPro" id="IPR001314">
    <property type="entry name" value="Peptidase_S1A"/>
</dbReference>
<feature type="chain" id="PRO_5035481550" description="Peptidase S1 domain-containing protein" evidence="7">
    <location>
        <begin position="21"/>
        <end position="294"/>
    </location>
</feature>
<dbReference type="InterPro" id="IPR033116">
    <property type="entry name" value="TRYPSIN_SER"/>
</dbReference>
<gene>
    <name evidence="9" type="ORF">Poli38472_010525</name>
</gene>
<dbReference type="EMBL" id="SPLM01000147">
    <property type="protein sequence ID" value="TMW55643.1"/>
    <property type="molecule type" value="Genomic_DNA"/>
</dbReference>
<dbReference type="InterPro" id="IPR043504">
    <property type="entry name" value="Peptidase_S1_PA_chymotrypsin"/>
</dbReference>
<keyword evidence="5" id="KW-0325">Glycoprotein</keyword>
<evidence type="ECO:0000313" key="9">
    <source>
        <dbReference type="EMBL" id="TMW55643.1"/>
    </source>
</evidence>
<dbReference type="CDD" id="cd00190">
    <property type="entry name" value="Tryp_SPc"/>
    <property type="match status" value="1"/>
</dbReference>